<dbReference type="InterPro" id="IPR001619">
    <property type="entry name" value="Sec1-like"/>
</dbReference>
<dbReference type="InterPro" id="IPR043127">
    <property type="entry name" value="Sec-1-like_dom3a"/>
</dbReference>
<dbReference type="InterPro" id="IPR043154">
    <property type="entry name" value="Sec-1-like_dom1"/>
</dbReference>
<comment type="similarity">
    <text evidence="1">Belongs to the STXBP/unc-18/SEC1 family.</text>
</comment>
<dbReference type="InterPro" id="IPR027482">
    <property type="entry name" value="Sec1-like_dom2"/>
</dbReference>
<dbReference type="EMBL" id="CAMXCT030001868">
    <property type="protein sequence ID" value="CAL4781038.1"/>
    <property type="molecule type" value="Genomic_DNA"/>
</dbReference>
<dbReference type="Gene3D" id="3.40.50.2060">
    <property type="match status" value="1"/>
</dbReference>
<dbReference type="SUPFAM" id="SSF56815">
    <property type="entry name" value="Sec1/munc18-like (SM) proteins"/>
    <property type="match status" value="1"/>
</dbReference>
<evidence type="ECO:0000313" key="5">
    <source>
        <dbReference type="Proteomes" id="UP001152797"/>
    </source>
</evidence>
<dbReference type="Gene3D" id="3.40.50.1910">
    <property type="match status" value="1"/>
</dbReference>
<evidence type="ECO:0000313" key="4">
    <source>
        <dbReference type="EMBL" id="CAL4781038.1"/>
    </source>
</evidence>
<evidence type="ECO:0000313" key="3">
    <source>
        <dbReference type="EMBL" id="CAL1147101.1"/>
    </source>
</evidence>
<dbReference type="Proteomes" id="UP001152797">
    <property type="component" value="Unassembled WGS sequence"/>
</dbReference>
<organism evidence="2">
    <name type="scientific">Cladocopium goreaui</name>
    <dbReference type="NCBI Taxonomy" id="2562237"/>
    <lineage>
        <taxon>Eukaryota</taxon>
        <taxon>Sar</taxon>
        <taxon>Alveolata</taxon>
        <taxon>Dinophyceae</taxon>
        <taxon>Suessiales</taxon>
        <taxon>Symbiodiniaceae</taxon>
        <taxon>Cladocopium</taxon>
    </lineage>
</organism>
<evidence type="ECO:0000256" key="1">
    <source>
        <dbReference type="ARBA" id="ARBA00009884"/>
    </source>
</evidence>
<dbReference type="Pfam" id="PF00995">
    <property type="entry name" value="Sec1"/>
    <property type="match status" value="1"/>
</dbReference>
<dbReference type="PANTHER" id="PTHR11679">
    <property type="entry name" value="VESICLE PROTEIN SORTING-ASSOCIATED"/>
    <property type="match status" value="1"/>
</dbReference>
<reference evidence="3" key="2">
    <citation type="submission" date="2024-04" db="EMBL/GenBank/DDBJ databases">
        <authorList>
            <person name="Chen Y."/>
            <person name="Shah S."/>
            <person name="Dougan E. K."/>
            <person name="Thang M."/>
            <person name="Chan C."/>
        </authorList>
    </citation>
    <scope>NUCLEOTIDE SEQUENCE [LARGE SCALE GENOMIC DNA]</scope>
</reference>
<proteinExistence type="inferred from homology"/>
<sequence>MALSIAAGVQEYVQAMVDRISGMKVLILDEETIGIISIVYSQSDILKHEVFLVERIDADSFASQEKMRHMNAVCFLRPTNKNFLKLSQELKNPKYNEYHLFFTNVVPHVRLDPLASCDEYELVKQVQEFFADVYAVNHDLFSLNLPSTVRLTEDHHCWSPYEESVFERIIEGLLATCLTLRMLPAIRYTGACELTRQLAHRLESRIHEEQSLFEGIVKSQQKGESTPVLLLFDRRNDPVTPLLQQWTYQAMVHELLGMTNNMVDLKKVSKDINRELETIVMSPLQDQFFNDNLFSNFGDLGQNIRKYVEKYQNDTKNTARIESIEEMQRFVDEYPEFRRLSGNVSKHVNVVSELSALIEAHGLLEASQLEQDIACTENRQEHFRTLVDLLKNSKITTVEGLRLVLLFALRYEQEYNSIAQLKDQLRIKKVGDDQIGLIDKLLRYAGSQVRSSDLFQNKSFLQIAKSTLTNSFKGVENVYTQHKTHLSTVVESLMKGRLKETSYPYMQSKVSGTAAKDPPRRAVVFVVGGCTYEEARDIAELNKMADGAFRS</sequence>
<name>A0A9P1FZC2_9DINO</name>
<reference evidence="2" key="1">
    <citation type="submission" date="2022-10" db="EMBL/GenBank/DDBJ databases">
        <authorList>
            <person name="Chen Y."/>
            <person name="Dougan E. K."/>
            <person name="Chan C."/>
            <person name="Rhodes N."/>
            <person name="Thang M."/>
        </authorList>
    </citation>
    <scope>NUCLEOTIDE SEQUENCE</scope>
</reference>
<dbReference type="Gene3D" id="3.90.830.10">
    <property type="entry name" value="Syntaxin Binding Protein 1, Chain A, domain 2"/>
    <property type="match status" value="1"/>
</dbReference>
<evidence type="ECO:0000313" key="2">
    <source>
        <dbReference type="EMBL" id="CAI3993726.1"/>
    </source>
</evidence>
<dbReference type="GO" id="GO:0016192">
    <property type="term" value="P:vesicle-mediated transport"/>
    <property type="evidence" value="ECO:0007669"/>
    <property type="project" value="InterPro"/>
</dbReference>
<gene>
    <name evidence="2" type="ORF">C1SCF055_LOCUS20446</name>
</gene>
<comment type="caution">
    <text evidence="2">The sequence shown here is derived from an EMBL/GenBank/DDBJ whole genome shotgun (WGS) entry which is preliminary data.</text>
</comment>
<accession>A0A9P1FZC2</accession>
<protein>
    <submittedName>
        <fullName evidence="4">Vacuolar protein sorting-associated protein 45</fullName>
    </submittedName>
</protein>
<dbReference type="OrthoDB" id="10266265at2759"/>
<dbReference type="EMBL" id="CAMXCT010001868">
    <property type="protein sequence ID" value="CAI3993726.1"/>
    <property type="molecule type" value="Genomic_DNA"/>
</dbReference>
<dbReference type="EMBL" id="CAMXCT020001868">
    <property type="protein sequence ID" value="CAL1147101.1"/>
    <property type="molecule type" value="Genomic_DNA"/>
</dbReference>
<dbReference type="InterPro" id="IPR036045">
    <property type="entry name" value="Sec1-like_sf"/>
</dbReference>
<keyword evidence="5" id="KW-1185">Reference proteome</keyword>
<dbReference type="Gene3D" id="1.25.40.60">
    <property type="match status" value="1"/>
</dbReference>
<dbReference type="AlphaFoldDB" id="A0A9P1FZC2"/>
<dbReference type="PIRSF" id="PIRSF005715">
    <property type="entry name" value="VPS45_Sec1"/>
    <property type="match status" value="1"/>
</dbReference>